<keyword evidence="1" id="KW-0805">Transcription regulation</keyword>
<accession>A0A0G3EQR9</accession>
<dbReference type="OrthoDB" id="9796124at2"/>
<dbReference type="InterPro" id="IPR036388">
    <property type="entry name" value="WH-like_DNA-bd_sf"/>
</dbReference>
<name>A0A0G3EQR9_9BURK</name>
<evidence type="ECO:0000256" key="1">
    <source>
        <dbReference type="ARBA" id="ARBA00023015"/>
    </source>
</evidence>
<dbReference type="PATRIC" id="fig|445709.3.peg.1072"/>
<evidence type="ECO:0000313" key="5">
    <source>
        <dbReference type="EMBL" id="AKJ67677.1"/>
    </source>
</evidence>
<dbReference type="InterPro" id="IPR051011">
    <property type="entry name" value="Metal_resp_trans_reg"/>
</dbReference>
<dbReference type="InterPro" id="IPR036390">
    <property type="entry name" value="WH_DNA-bd_sf"/>
</dbReference>
<gene>
    <name evidence="5" type="ORF">ABW99_04990</name>
</gene>
<dbReference type="PROSITE" id="PS50987">
    <property type="entry name" value="HTH_ARSR_2"/>
    <property type="match status" value="1"/>
</dbReference>
<dbReference type="KEGG" id="ptx:ABW99_04990"/>
<dbReference type="Gene3D" id="1.10.10.10">
    <property type="entry name" value="Winged helix-like DNA-binding domain superfamily/Winged helix DNA-binding domain"/>
    <property type="match status" value="1"/>
</dbReference>
<dbReference type="EMBL" id="CP011568">
    <property type="protein sequence ID" value="AKJ67677.1"/>
    <property type="molecule type" value="Genomic_DNA"/>
</dbReference>
<evidence type="ECO:0000313" key="6">
    <source>
        <dbReference type="Proteomes" id="UP000036700"/>
    </source>
</evidence>
<dbReference type="STRING" id="445709.ABW99_04990"/>
<keyword evidence="6" id="KW-1185">Reference proteome</keyword>
<dbReference type="Proteomes" id="UP000036700">
    <property type="component" value="Chromosome"/>
</dbReference>
<dbReference type="InterPro" id="IPR018334">
    <property type="entry name" value="ArsR_HTH"/>
</dbReference>
<evidence type="ECO:0000259" key="4">
    <source>
        <dbReference type="PROSITE" id="PS50987"/>
    </source>
</evidence>
<keyword evidence="2" id="KW-0238">DNA-binding</keyword>
<dbReference type="InterPro" id="IPR001845">
    <property type="entry name" value="HTH_ArsR_DNA-bd_dom"/>
</dbReference>
<dbReference type="PROSITE" id="PS00846">
    <property type="entry name" value="HTH_ARSR_1"/>
    <property type="match status" value="1"/>
</dbReference>
<dbReference type="SMART" id="SM00418">
    <property type="entry name" value="HTH_ARSR"/>
    <property type="match status" value="1"/>
</dbReference>
<dbReference type="PANTHER" id="PTHR43132">
    <property type="entry name" value="ARSENICAL RESISTANCE OPERON REPRESSOR ARSR-RELATED"/>
    <property type="match status" value="1"/>
</dbReference>
<feature type="domain" description="HTH arsR-type" evidence="4">
    <location>
        <begin position="12"/>
        <end position="106"/>
    </location>
</feature>
<dbReference type="PRINTS" id="PR00778">
    <property type="entry name" value="HTHARSR"/>
</dbReference>
<evidence type="ECO:0000256" key="3">
    <source>
        <dbReference type="ARBA" id="ARBA00023163"/>
    </source>
</evidence>
<evidence type="ECO:0000256" key="2">
    <source>
        <dbReference type="ARBA" id="ARBA00023125"/>
    </source>
</evidence>
<protein>
    <submittedName>
        <fullName evidence="5">ArsR family transcriptional regulator</fullName>
    </submittedName>
</protein>
<dbReference type="SUPFAM" id="SSF46785">
    <property type="entry name" value="Winged helix' DNA-binding domain"/>
    <property type="match status" value="1"/>
</dbReference>
<organism evidence="5 6">
    <name type="scientific">Pandoraea thiooxydans</name>
    <dbReference type="NCBI Taxonomy" id="445709"/>
    <lineage>
        <taxon>Bacteria</taxon>
        <taxon>Pseudomonadati</taxon>
        <taxon>Pseudomonadota</taxon>
        <taxon>Betaproteobacteria</taxon>
        <taxon>Burkholderiales</taxon>
        <taxon>Burkholderiaceae</taxon>
        <taxon>Pandoraea</taxon>
    </lineage>
</organism>
<proteinExistence type="predicted"/>
<sequence length="117" mass="12931">MKTGVAMNAADLSDDQVVELAEMFRLMGDPSRLKIIAACLSAPMCVSDIAAKLGLSQPLVSHHLRLLRAARVLRAARRGKQIFYEAADDHVRRMIDDMADHVCEHPPADLDDASREH</sequence>
<dbReference type="Pfam" id="PF01022">
    <property type="entry name" value="HTH_5"/>
    <property type="match status" value="1"/>
</dbReference>
<dbReference type="GO" id="GO:0003677">
    <property type="term" value="F:DNA binding"/>
    <property type="evidence" value="ECO:0007669"/>
    <property type="project" value="UniProtKB-KW"/>
</dbReference>
<dbReference type="GO" id="GO:0003700">
    <property type="term" value="F:DNA-binding transcription factor activity"/>
    <property type="evidence" value="ECO:0007669"/>
    <property type="project" value="InterPro"/>
</dbReference>
<dbReference type="CDD" id="cd00090">
    <property type="entry name" value="HTH_ARSR"/>
    <property type="match status" value="1"/>
</dbReference>
<dbReference type="AlphaFoldDB" id="A0A0G3EQR9"/>
<dbReference type="InterPro" id="IPR011991">
    <property type="entry name" value="ArsR-like_HTH"/>
</dbReference>
<dbReference type="PANTHER" id="PTHR43132:SF6">
    <property type="entry name" value="HTH-TYPE TRANSCRIPTIONAL REPRESSOR CZRA"/>
    <property type="match status" value="1"/>
</dbReference>
<keyword evidence="3" id="KW-0804">Transcription</keyword>
<dbReference type="NCBIfam" id="NF033788">
    <property type="entry name" value="HTH_metalloreg"/>
    <property type="match status" value="1"/>
</dbReference>
<reference evidence="6" key="1">
    <citation type="submission" date="2015-06" db="EMBL/GenBank/DDBJ databases">
        <authorList>
            <person name="Lim Y.L."/>
            <person name="Ee R."/>
            <person name="Yong D."/>
            <person name="How K.Y."/>
            <person name="Yin W.F."/>
            <person name="Chan K.G."/>
        </authorList>
    </citation>
    <scope>NUCLEOTIDE SEQUENCE [LARGE SCALE GENOMIC DNA]</scope>
    <source>
        <strain evidence="6">DSM 25325</strain>
    </source>
</reference>